<dbReference type="InterPro" id="IPR011330">
    <property type="entry name" value="Glyco_hydro/deAcase_b/a-brl"/>
</dbReference>
<dbReference type="SUPFAM" id="SSF48208">
    <property type="entry name" value="Six-hairpin glycosidases"/>
    <property type="match status" value="1"/>
</dbReference>
<comment type="caution">
    <text evidence="5">The sequence shown here is derived from an EMBL/GenBank/DDBJ whole genome shotgun (WGS) entry which is preliminary data.</text>
</comment>
<reference evidence="5 6" key="1">
    <citation type="submission" date="2024-08" db="EMBL/GenBank/DDBJ databases">
        <authorList>
            <person name="Cucini C."/>
            <person name="Frati F."/>
        </authorList>
    </citation>
    <scope>NUCLEOTIDE SEQUENCE [LARGE SCALE GENOMIC DNA]</scope>
</reference>
<evidence type="ECO:0000259" key="4">
    <source>
        <dbReference type="PROSITE" id="PS51677"/>
    </source>
</evidence>
<dbReference type="Gene3D" id="3.20.20.370">
    <property type="entry name" value="Glycoside hydrolase/deacetylase"/>
    <property type="match status" value="1"/>
</dbReference>
<evidence type="ECO:0000313" key="6">
    <source>
        <dbReference type="Proteomes" id="UP001642540"/>
    </source>
</evidence>
<dbReference type="InterPro" id="IPR012341">
    <property type="entry name" value="6hp_glycosidase-like_sf"/>
</dbReference>
<evidence type="ECO:0000256" key="2">
    <source>
        <dbReference type="SAM" id="MobiDB-lite"/>
    </source>
</evidence>
<evidence type="ECO:0000256" key="1">
    <source>
        <dbReference type="ARBA" id="ARBA00006768"/>
    </source>
</evidence>
<evidence type="ECO:0000256" key="3">
    <source>
        <dbReference type="SAM" id="SignalP"/>
    </source>
</evidence>
<dbReference type="EMBL" id="CAXLJM020000068">
    <property type="protein sequence ID" value="CAL8123673.1"/>
    <property type="molecule type" value="Genomic_DNA"/>
</dbReference>
<accession>A0ABP1RC57</accession>
<dbReference type="InterPro" id="IPR002509">
    <property type="entry name" value="NODB_dom"/>
</dbReference>
<dbReference type="SUPFAM" id="SSF88713">
    <property type="entry name" value="Glycoside hydrolase/deacetylase"/>
    <property type="match status" value="1"/>
</dbReference>
<gene>
    <name evidence="5" type="ORF">ODALV1_LOCUS20270</name>
</gene>
<organism evidence="5 6">
    <name type="scientific">Orchesella dallaii</name>
    <dbReference type="NCBI Taxonomy" id="48710"/>
    <lineage>
        <taxon>Eukaryota</taxon>
        <taxon>Metazoa</taxon>
        <taxon>Ecdysozoa</taxon>
        <taxon>Arthropoda</taxon>
        <taxon>Hexapoda</taxon>
        <taxon>Collembola</taxon>
        <taxon>Entomobryomorpha</taxon>
        <taxon>Entomobryoidea</taxon>
        <taxon>Orchesellidae</taxon>
        <taxon>Orchesellinae</taxon>
        <taxon>Orchesella</taxon>
    </lineage>
</organism>
<proteinExistence type="inferred from homology"/>
<name>A0ABP1RC57_9HEXA</name>
<dbReference type="Pfam" id="PF03632">
    <property type="entry name" value="Glyco_hydro_65m"/>
    <property type="match status" value="1"/>
</dbReference>
<feature type="compositionally biased region" description="Polar residues" evidence="2">
    <location>
        <begin position="769"/>
        <end position="780"/>
    </location>
</feature>
<comment type="similarity">
    <text evidence="1">Belongs to the glycosyl hydrolase 65 family.</text>
</comment>
<dbReference type="PANTHER" id="PTHR11051">
    <property type="entry name" value="GLYCOSYL HYDROLASE-RELATED"/>
    <property type="match status" value="1"/>
</dbReference>
<keyword evidence="3" id="KW-0732">Signal</keyword>
<protein>
    <recommendedName>
        <fullName evidence="4">NodB homology domain-containing protein</fullName>
    </recommendedName>
</protein>
<dbReference type="InterPro" id="IPR008928">
    <property type="entry name" value="6-hairpin_glycosidase_sf"/>
</dbReference>
<dbReference type="Gene3D" id="1.50.10.10">
    <property type="match status" value="1"/>
</dbReference>
<dbReference type="Proteomes" id="UP001642540">
    <property type="component" value="Unassembled WGS sequence"/>
</dbReference>
<evidence type="ECO:0000313" key="5">
    <source>
        <dbReference type="EMBL" id="CAL8123673.1"/>
    </source>
</evidence>
<sequence>MAYFKSIFLYVAILIHCEFNGVFIKSQNFEDISPLPTVFESRTLPVDENGNFLPRYMASVGNGHVATTVYTDTVYMNGLYNGERGESHRARIPSGNFIRMNPPSAQVQNQTFALDVAKGVFFERLTVGGARVEQRTFAHRYYTKVIVTQLQVTTGTESITFPLISSSGDPSADLSTPETGDFGTQLGARYMCAEIVQREDVRYQETIPKACSISTAVPTEVTFPPSSTIIQTFITAYGFNLESIEADFNAVVNLIVSGQHNEVYDTHVRAWTDLWTDGAIEVKGNDQLAKVVYGSLYYILSSLPVTTETNSPNEQFYGLSPGGLAYGSLLMDYQGHSFWDTETWMYPTVLYLYPDAAREILSYRLAVTRASRDHANETGYKGARFVWESAATGREVTPDCCPETRDLQVHITSDISFAIRQYISMTRDLEWLKETKENYVTNACGLLRDIAEFWTSRSTYNASTRFYDIKGVMPPDEDNHGVDNNGYTNIGAGYSIFYAKYAECLCGTSMDMEVPEEWLDLAKSLKLLYDEELDYHPEFEGYVFGTPIKQADVVLMGFPQLYDMPAATRRNDLLVYANVTREDGPAMTWAMHTIGFLELNDLEEAAEIFNKSYQLYLREPFKVWTEAKPPTLGAINFITGMGGFLQSIFSGYGGLRVFPEKITITKPRVLPDSSGLKLTGIKYLGNVIDADISPTNITLTLRQSSSGFPLTVSSNDGSPIDFVDSITYSTQVGELQLEISSKTPTNCELPYDKIGAQRQRPARRDNSDAKQITSKRQSQSSVILNCTTPGLIALTFDDGPSYNGNTESVLQALQEKGVKATFFVTGYGWDSSNLTADPRKQELLRRIQREGHQIASHTFTHTSFTETPRSREDIVNDITQLATAVRDIIGINLTLLRPPNGHYNSTVVELIHEQFGYDVINWNLSTEDWSHQDNIEASFQAYLNTMGDASTSTDSFIALHHDPVPRSGELARMAIDYVRSKGFRFVTVGECIGRP</sequence>
<feature type="chain" id="PRO_5045945442" description="NodB homology domain-containing protein" evidence="3">
    <location>
        <begin position="18"/>
        <end position="995"/>
    </location>
</feature>
<feature type="domain" description="NodB homology" evidence="4">
    <location>
        <begin position="790"/>
        <end position="986"/>
    </location>
</feature>
<feature type="region of interest" description="Disordered" evidence="2">
    <location>
        <begin position="754"/>
        <end position="780"/>
    </location>
</feature>
<dbReference type="InterPro" id="IPR005195">
    <property type="entry name" value="Glyco_hydro_65_M"/>
</dbReference>
<dbReference type="Pfam" id="PF01522">
    <property type="entry name" value="Polysacc_deac_1"/>
    <property type="match status" value="1"/>
</dbReference>
<dbReference type="PANTHER" id="PTHR11051:SF8">
    <property type="entry name" value="PROTEIN-GLUCOSYLGALACTOSYLHYDROXYLYSINE GLUCOSIDASE"/>
    <property type="match status" value="1"/>
</dbReference>
<keyword evidence="6" id="KW-1185">Reference proteome</keyword>
<dbReference type="PROSITE" id="PS51677">
    <property type="entry name" value="NODB"/>
    <property type="match status" value="1"/>
</dbReference>
<feature type="signal peptide" evidence="3">
    <location>
        <begin position="1"/>
        <end position="17"/>
    </location>
</feature>